<protein>
    <recommendedName>
        <fullName evidence="2 7">Co-chaperone protein HscB</fullName>
    </recommendedName>
    <alternativeName>
        <fullName evidence="6 7">Hsc20</fullName>
    </alternativeName>
</protein>
<dbReference type="NCBIfam" id="TIGR00714">
    <property type="entry name" value="hscB"/>
    <property type="match status" value="1"/>
</dbReference>
<dbReference type="SUPFAM" id="SSF47144">
    <property type="entry name" value="HSC20 (HSCB), C-terminal oligomerisation domain"/>
    <property type="match status" value="1"/>
</dbReference>
<evidence type="ECO:0000313" key="10">
    <source>
        <dbReference type="Proteomes" id="UP000006755"/>
    </source>
</evidence>
<evidence type="ECO:0000259" key="8">
    <source>
        <dbReference type="PROSITE" id="PS50076"/>
    </source>
</evidence>
<evidence type="ECO:0000256" key="4">
    <source>
        <dbReference type="ARBA" id="ARBA00025596"/>
    </source>
</evidence>
<sequence length="174" mass="19917">MASPSPSNHFALFDLPEGFVLDKDELASRYRRLAAALHPDRFASGSERDRAQALAKTSLLNDAFETLKHATRRAEYLLSLNGVDLRDESRTLKDTAFLMQQMEWREALMEVEDAEGIDAMRTTILAARDDLHQEFASRFGQQDYDTAADTVRKLKFVDKMLVEIERLEESLLDY</sequence>
<dbReference type="SUPFAM" id="SSF46565">
    <property type="entry name" value="Chaperone J-domain"/>
    <property type="match status" value="1"/>
</dbReference>
<dbReference type="EMBL" id="AMRI01000010">
    <property type="protein sequence ID" value="EKE74940.1"/>
    <property type="molecule type" value="Genomic_DNA"/>
</dbReference>
<dbReference type="GO" id="GO:1990230">
    <property type="term" value="C:iron-sulfur cluster transfer complex"/>
    <property type="evidence" value="ECO:0007669"/>
    <property type="project" value="TreeGrafter"/>
</dbReference>
<evidence type="ECO:0000256" key="7">
    <source>
        <dbReference type="HAMAP-Rule" id="MF_00682"/>
    </source>
</evidence>
<comment type="caution">
    <text evidence="9">The sequence shown here is derived from an EMBL/GenBank/DDBJ whole genome shotgun (WGS) entry which is preliminary data.</text>
</comment>
<dbReference type="HAMAP" id="MF_00682">
    <property type="entry name" value="HscB"/>
    <property type="match status" value="1"/>
</dbReference>
<evidence type="ECO:0000256" key="2">
    <source>
        <dbReference type="ARBA" id="ARBA00017570"/>
    </source>
</evidence>
<dbReference type="SMART" id="SM00271">
    <property type="entry name" value="DnaJ"/>
    <property type="match status" value="1"/>
</dbReference>
<dbReference type="GO" id="GO:0044571">
    <property type="term" value="P:[2Fe-2S] cluster assembly"/>
    <property type="evidence" value="ECO:0007669"/>
    <property type="project" value="InterPro"/>
</dbReference>
<name>K2KC55_9GAMM</name>
<organism evidence="9 10">
    <name type="scientific">Gallaecimonas xiamenensis 3-C-1</name>
    <dbReference type="NCBI Taxonomy" id="745411"/>
    <lineage>
        <taxon>Bacteria</taxon>
        <taxon>Pseudomonadati</taxon>
        <taxon>Pseudomonadota</taxon>
        <taxon>Gammaproteobacteria</taxon>
        <taxon>Enterobacterales</taxon>
        <taxon>Gallaecimonadaceae</taxon>
        <taxon>Gallaecimonas</taxon>
    </lineage>
</organism>
<keyword evidence="3 7" id="KW-0143">Chaperone</keyword>
<dbReference type="Gene3D" id="1.10.287.110">
    <property type="entry name" value="DnaJ domain"/>
    <property type="match status" value="1"/>
</dbReference>
<dbReference type="eggNOG" id="COG1076">
    <property type="taxonomic scope" value="Bacteria"/>
</dbReference>
<dbReference type="InterPro" id="IPR036386">
    <property type="entry name" value="HscB_C_sf"/>
</dbReference>
<dbReference type="PROSITE" id="PS50076">
    <property type="entry name" value="DNAJ_2"/>
    <property type="match status" value="1"/>
</dbReference>
<proteinExistence type="inferred from homology"/>
<dbReference type="AlphaFoldDB" id="K2KC55"/>
<dbReference type="Pfam" id="PF07743">
    <property type="entry name" value="HSCB_C"/>
    <property type="match status" value="1"/>
</dbReference>
<dbReference type="GO" id="GO:0001671">
    <property type="term" value="F:ATPase activator activity"/>
    <property type="evidence" value="ECO:0007669"/>
    <property type="project" value="InterPro"/>
</dbReference>
<dbReference type="RefSeq" id="WP_008484246.1">
    <property type="nucleotide sequence ID" value="NZ_AMRI01000010.1"/>
</dbReference>
<evidence type="ECO:0000256" key="6">
    <source>
        <dbReference type="ARBA" id="ARBA00030734"/>
    </source>
</evidence>
<evidence type="ECO:0000256" key="3">
    <source>
        <dbReference type="ARBA" id="ARBA00023186"/>
    </source>
</evidence>
<keyword evidence="10" id="KW-1185">Reference proteome</keyword>
<dbReference type="PANTHER" id="PTHR14021:SF15">
    <property type="entry name" value="IRON-SULFUR CLUSTER CO-CHAPERONE PROTEIN HSCB"/>
    <property type="match status" value="1"/>
</dbReference>
<accession>K2KC55</accession>
<dbReference type="STRING" id="745411.B3C1_08631"/>
<evidence type="ECO:0000313" key="9">
    <source>
        <dbReference type="EMBL" id="EKE74940.1"/>
    </source>
</evidence>
<dbReference type="GO" id="GO:0051087">
    <property type="term" value="F:protein-folding chaperone binding"/>
    <property type="evidence" value="ECO:0007669"/>
    <property type="project" value="InterPro"/>
</dbReference>
<evidence type="ECO:0000256" key="1">
    <source>
        <dbReference type="ARBA" id="ARBA00010476"/>
    </source>
</evidence>
<gene>
    <name evidence="7" type="primary">hscB</name>
    <name evidence="9" type="ORF">B3C1_08631</name>
</gene>
<comment type="function">
    <text evidence="4 7">Co-chaperone involved in the maturation of iron-sulfur cluster-containing proteins. Seems to help targeting proteins to be folded toward HscA.</text>
</comment>
<dbReference type="GO" id="GO:0006457">
    <property type="term" value="P:protein folding"/>
    <property type="evidence" value="ECO:0007669"/>
    <property type="project" value="UniProtKB-UniRule"/>
</dbReference>
<dbReference type="InterPro" id="IPR004640">
    <property type="entry name" value="HscB"/>
</dbReference>
<reference evidence="9 10" key="1">
    <citation type="journal article" date="2012" name="J. Bacteriol.">
        <title>Genome Sequence of Gallaecimonas xiamenensis Type Strain 3-C-1.</title>
        <authorList>
            <person name="Lai Q."/>
            <person name="Wang L."/>
            <person name="Wang W."/>
            <person name="Shao Z."/>
        </authorList>
    </citation>
    <scope>NUCLEOTIDE SEQUENCE [LARGE SCALE GENOMIC DNA]</scope>
    <source>
        <strain evidence="9 10">3-C-1</strain>
    </source>
</reference>
<dbReference type="PANTHER" id="PTHR14021">
    <property type="entry name" value="IRON-SULFUR CLUSTER CO-CHAPERONE PROTEIN HSCB"/>
    <property type="match status" value="1"/>
</dbReference>
<feature type="domain" description="J" evidence="8">
    <location>
        <begin position="8"/>
        <end position="80"/>
    </location>
</feature>
<comment type="similarity">
    <text evidence="1 7">Belongs to the HscB family.</text>
</comment>
<dbReference type="PATRIC" id="fig|745411.4.peg.1687"/>
<dbReference type="InterPro" id="IPR001623">
    <property type="entry name" value="DnaJ_domain"/>
</dbReference>
<evidence type="ECO:0000256" key="5">
    <source>
        <dbReference type="ARBA" id="ARBA00025986"/>
    </source>
</evidence>
<comment type="subunit">
    <text evidence="5 7">Interacts with HscA and stimulates its ATPase activity. Interacts with IscU.</text>
</comment>
<dbReference type="Pfam" id="PF00226">
    <property type="entry name" value="DnaJ"/>
    <property type="match status" value="1"/>
</dbReference>
<dbReference type="InterPro" id="IPR036869">
    <property type="entry name" value="J_dom_sf"/>
</dbReference>
<dbReference type="GO" id="GO:0051259">
    <property type="term" value="P:protein complex oligomerization"/>
    <property type="evidence" value="ECO:0007669"/>
    <property type="project" value="InterPro"/>
</dbReference>
<dbReference type="Gene3D" id="1.20.1280.20">
    <property type="entry name" value="HscB, C-terminal domain"/>
    <property type="match status" value="1"/>
</dbReference>
<dbReference type="CDD" id="cd06257">
    <property type="entry name" value="DnaJ"/>
    <property type="match status" value="1"/>
</dbReference>
<dbReference type="Proteomes" id="UP000006755">
    <property type="component" value="Unassembled WGS sequence"/>
</dbReference>
<dbReference type="InterPro" id="IPR009073">
    <property type="entry name" value="HscB_oligo_C"/>
</dbReference>